<keyword evidence="4" id="KW-1185">Reference proteome</keyword>
<keyword evidence="1 3" id="KW-0732">Signal</keyword>
<feature type="chain" id="PRO_5044703020" evidence="3">
    <location>
        <begin position="20"/>
        <end position="398"/>
    </location>
</feature>
<evidence type="ECO:0000313" key="5">
    <source>
        <dbReference type="RefSeq" id="XP_055897663.1"/>
    </source>
</evidence>
<accession>A0A9W3BE13</accession>
<dbReference type="OMA" id="WNGAVIC"/>
<dbReference type="RefSeq" id="XP_055897664.1">
    <property type="nucleotide sequence ID" value="XM_056041689.1"/>
</dbReference>
<name>A0A9W3BE13_BIOGL</name>
<evidence type="ECO:0000256" key="2">
    <source>
        <dbReference type="SAM" id="Phobius"/>
    </source>
</evidence>
<evidence type="ECO:0000313" key="7">
    <source>
        <dbReference type="RefSeq" id="XP_055897665.1"/>
    </source>
</evidence>
<dbReference type="RefSeq" id="XP_055897665.1">
    <property type="nucleotide sequence ID" value="XM_056041690.1"/>
</dbReference>
<feature type="signal peptide" evidence="3">
    <location>
        <begin position="1"/>
        <end position="19"/>
    </location>
</feature>
<protein>
    <submittedName>
        <fullName evidence="5 6">Uncharacterized protein LOC106071879 isoform X1</fullName>
    </submittedName>
</protein>
<evidence type="ECO:0000256" key="3">
    <source>
        <dbReference type="SAM" id="SignalP"/>
    </source>
</evidence>
<dbReference type="GeneID" id="106071879"/>
<reference evidence="5 6" key="1">
    <citation type="submission" date="2025-04" db="UniProtKB">
        <authorList>
            <consortium name="RefSeq"/>
        </authorList>
    </citation>
    <scope>IDENTIFICATION</scope>
</reference>
<keyword evidence="2" id="KW-0812">Transmembrane</keyword>
<dbReference type="RefSeq" id="XP_055897663.1">
    <property type="nucleotide sequence ID" value="XM_056041688.1"/>
</dbReference>
<dbReference type="PANTHER" id="PTHR33562">
    <property type="entry name" value="ATILLA, ISOFORM B-RELATED-RELATED"/>
    <property type="match status" value="1"/>
</dbReference>
<feature type="transmembrane region" description="Helical" evidence="2">
    <location>
        <begin position="371"/>
        <end position="391"/>
    </location>
</feature>
<gene>
    <name evidence="5 6 7" type="primary">LOC106071879</name>
</gene>
<evidence type="ECO:0000256" key="1">
    <source>
        <dbReference type="ARBA" id="ARBA00022729"/>
    </source>
</evidence>
<dbReference type="InterPro" id="IPR050975">
    <property type="entry name" value="Sleep_regulator"/>
</dbReference>
<organism evidence="4 6">
    <name type="scientific">Biomphalaria glabrata</name>
    <name type="common">Bloodfluke planorb</name>
    <name type="synonym">Freshwater snail</name>
    <dbReference type="NCBI Taxonomy" id="6526"/>
    <lineage>
        <taxon>Eukaryota</taxon>
        <taxon>Metazoa</taxon>
        <taxon>Spiralia</taxon>
        <taxon>Lophotrochozoa</taxon>
        <taxon>Mollusca</taxon>
        <taxon>Gastropoda</taxon>
        <taxon>Heterobranchia</taxon>
        <taxon>Euthyneura</taxon>
        <taxon>Panpulmonata</taxon>
        <taxon>Hygrophila</taxon>
        <taxon>Lymnaeoidea</taxon>
        <taxon>Planorbidae</taxon>
        <taxon>Biomphalaria</taxon>
    </lineage>
</organism>
<evidence type="ECO:0000313" key="4">
    <source>
        <dbReference type="Proteomes" id="UP001165740"/>
    </source>
</evidence>
<dbReference type="PANTHER" id="PTHR33562:SF29">
    <property type="entry name" value="PROTEIN SLEEPLESS"/>
    <property type="match status" value="1"/>
</dbReference>
<proteinExistence type="predicted"/>
<keyword evidence="2" id="KW-0472">Membrane</keyword>
<dbReference type="OrthoDB" id="6071124at2759"/>
<sequence length="398" mass="44267">MRTLSALSIILAFIYVEEAAKNQCFQCYNYDDKGNYFSFCPKNGTAKFGMAAFSPCDGPCFYRSDATNKDLIVRGCTSILGTLPSPLPPDGCYNWNGAIFCLCRMPICNAAPLPDKSNGLSLDYMVNQITDTQDTDGILRCYQCLTYDTEGKFYPQCPKDAQVNVQTTFLDNCTGMCFTRSFSDNSTKVARGCTSSQYGLPYPLPNDGCYDWEGDTYCVCNRSRCNGLPLGKSSGVEMDAHVDLMISDVEEDGTKHCYQCINYDDKGNYYKQCPKDSRVKNAYHAPCNGSCFIRSYDYDVKKVARGCSDSQWGLPNPLPPDGCYKYYSETWCVCTKSRCNGVALGTPQKIELDAHLKSSGGQLNGAKSVEAYSIVIIFCISCYVYFINVYLNLNTELI</sequence>
<dbReference type="Proteomes" id="UP001165740">
    <property type="component" value="Chromosome 9"/>
</dbReference>
<evidence type="ECO:0000313" key="6">
    <source>
        <dbReference type="RefSeq" id="XP_055897664.1"/>
    </source>
</evidence>
<dbReference type="AlphaFoldDB" id="A0A9W3BE13"/>
<keyword evidence="2" id="KW-1133">Transmembrane helix</keyword>